<dbReference type="InterPro" id="IPR001202">
    <property type="entry name" value="WW_dom"/>
</dbReference>
<protein>
    <recommendedName>
        <fullName evidence="4">WW domain-containing protein</fullName>
    </recommendedName>
</protein>
<gene>
    <name evidence="1" type="ORF">PCAL00307_LOCUS14262</name>
    <name evidence="2" type="ORF">PECAL_2P26200</name>
</gene>
<proteinExistence type="predicted"/>
<evidence type="ECO:0008006" key="4">
    <source>
        <dbReference type="Google" id="ProtNLM"/>
    </source>
</evidence>
<dbReference type="AlphaFoldDB" id="A0A7S3ZZG8"/>
<evidence type="ECO:0000313" key="2">
    <source>
        <dbReference type="EMBL" id="CAH0369496.1"/>
    </source>
</evidence>
<evidence type="ECO:0000313" key="1">
    <source>
        <dbReference type="EMBL" id="CAE0698826.1"/>
    </source>
</evidence>
<dbReference type="EMBL" id="HBIW01016529">
    <property type="protein sequence ID" value="CAE0698826.1"/>
    <property type="molecule type" value="Transcribed_RNA"/>
</dbReference>
<accession>A0A7S3ZZG8</accession>
<dbReference type="Proteomes" id="UP000789595">
    <property type="component" value="Unassembled WGS sequence"/>
</dbReference>
<keyword evidence="3" id="KW-1185">Reference proteome</keyword>
<evidence type="ECO:0000313" key="3">
    <source>
        <dbReference type="Proteomes" id="UP000789595"/>
    </source>
</evidence>
<organism evidence="1">
    <name type="scientific">Pelagomonas calceolata</name>
    <dbReference type="NCBI Taxonomy" id="35677"/>
    <lineage>
        <taxon>Eukaryota</taxon>
        <taxon>Sar</taxon>
        <taxon>Stramenopiles</taxon>
        <taxon>Ochrophyta</taxon>
        <taxon>Pelagophyceae</taxon>
        <taxon>Pelagomonadales</taxon>
        <taxon>Pelagomonadaceae</taxon>
        <taxon>Pelagomonas</taxon>
    </lineage>
</organism>
<name>A0A7S3ZZG8_9STRA</name>
<dbReference type="CDD" id="cd00201">
    <property type="entry name" value="WW"/>
    <property type="match status" value="1"/>
</dbReference>
<sequence>MLGGMNIQPEQHRYPFLASLLCIPSQDAIIENEGAAGPEDDDGRRMREARGLARMSDDAIAATAAALAARLPPEGWRVATDAESGRDYLYNHSGEVRWTDNAPVVPDSEDTQRELLRRALDGDFGQLLAKQSAPFFDGFFQDAQACPAVSKEGWPDVINRFVKRLPVLVERSRNVAGADARAALVDAVAEPCFYLAAQRSAHAAFSSEIDPAAAFSKADHVAELPAEYRCAIEGFRAALFDRLTEALTDDRRRQALRRALQIIPRRSILALATVRALPSSHATCTSLVKLFAEKGLTGMSVLQRLAAAGLGARDARTERDACLAKAQPAGNCTAGLSLKLELADLSDADLEVVVEELADSTSKRFSTLKGTARDALTRALDLETYARRCDRLVSAYGDDAYVDLVVSLYPALVAPLSYALQSSELNGAQVADHLFWATSRVLDVFEGSLPLTQKLRVLDDELRGVLGCIMGLAHRTSLQHAPRVRRLCAWAADCAAAWRPPLAHDKEPFPAYAARAADAWTARAAARARAKDRRELPHRAPNVDEASPLAYIRWANGPEATEQLARLGFVRVNASSGVWAAGDGEDVVSHCRIVFGDDAAASTVDEGWLRAAVLPQGGIASLSGEPRAHLLYRRGPREGKAVTLAGLRRLLARAGYD</sequence>
<reference evidence="1" key="1">
    <citation type="submission" date="2021-01" db="EMBL/GenBank/DDBJ databases">
        <authorList>
            <person name="Corre E."/>
            <person name="Pelletier E."/>
            <person name="Niang G."/>
            <person name="Scheremetjew M."/>
            <person name="Finn R."/>
            <person name="Kale V."/>
            <person name="Holt S."/>
            <person name="Cochrane G."/>
            <person name="Meng A."/>
            <person name="Brown T."/>
            <person name="Cohen L."/>
        </authorList>
    </citation>
    <scope>NUCLEOTIDE SEQUENCE</scope>
    <source>
        <strain evidence="1">CCMP1756</strain>
    </source>
</reference>
<dbReference type="EMBL" id="CAKKNE010000002">
    <property type="protein sequence ID" value="CAH0369496.1"/>
    <property type="molecule type" value="Genomic_DNA"/>
</dbReference>
<reference evidence="2" key="2">
    <citation type="submission" date="2021-11" db="EMBL/GenBank/DDBJ databases">
        <authorList>
            <consortium name="Genoscope - CEA"/>
            <person name="William W."/>
        </authorList>
    </citation>
    <scope>NUCLEOTIDE SEQUENCE</scope>
</reference>